<sequence>MNARSFAASRTLARSFNAGQVVLNAIYAASGKGTALVRVLLNRRIAGKLQQLSDHQLADIGLTRGDVRCGMSMPFNTDPTTELARRARCNTSW</sequence>
<reference evidence="2" key="1">
    <citation type="submission" date="2022-10" db="EMBL/GenBank/DDBJ databases">
        <title>Hoeflea sp. J2-29, isolated from marine algae.</title>
        <authorList>
            <person name="Kristyanto S."/>
            <person name="Kim J.M."/>
            <person name="Jeon C.O."/>
        </authorList>
    </citation>
    <scope>NUCLEOTIDE SEQUENCE</scope>
    <source>
        <strain evidence="2">J2-29</strain>
    </source>
</reference>
<keyword evidence="3" id="KW-1185">Reference proteome</keyword>
<dbReference type="EMBL" id="JAOVZQ010000001">
    <property type="protein sequence ID" value="MCY0093881.1"/>
    <property type="molecule type" value="Genomic_DNA"/>
</dbReference>
<evidence type="ECO:0000313" key="2">
    <source>
        <dbReference type="EMBL" id="MCY0093881.1"/>
    </source>
</evidence>
<dbReference type="Proteomes" id="UP001081283">
    <property type="component" value="Unassembled WGS sequence"/>
</dbReference>
<dbReference type="InterPro" id="IPR009506">
    <property type="entry name" value="YjiS-like"/>
</dbReference>
<organism evidence="2 3">
    <name type="scientific">Hoeflea ulvae</name>
    <dbReference type="NCBI Taxonomy" id="2983764"/>
    <lineage>
        <taxon>Bacteria</taxon>
        <taxon>Pseudomonadati</taxon>
        <taxon>Pseudomonadota</taxon>
        <taxon>Alphaproteobacteria</taxon>
        <taxon>Hyphomicrobiales</taxon>
        <taxon>Rhizobiaceae</taxon>
        <taxon>Hoeflea</taxon>
    </lineage>
</organism>
<protein>
    <submittedName>
        <fullName evidence="2">DUF1127 domain-containing protein</fullName>
    </submittedName>
</protein>
<comment type="caution">
    <text evidence="2">The sequence shown here is derived from an EMBL/GenBank/DDBJ whole genome shotgun (WGS) entry which is preliminary data.</text>
</comment>
<feature type="domain" description="YjiS-like" evidence="1">
    <location>
        <begin position="40"/>
        <end position="68"/>
    </location>
</feature>
<accession>A0ABT3YDB2</accession>
<name>A0ABT3YDB2_9HYPH</name>
<evidence type="ECO:0000313" key="3">
    <source>
        <dbReference type="Proteomes" id="UP001081283"/>
    </source>
</evidence>
<proteinExistence type="predicted"/>
<gene>
    <name evidence="2" type="ORF">OEG82_07590</name>
</gene>
<dbReference type="RefSeq" id="WP_267611824.1">
    <property type="nucleotide sequence ID" value="NZ_JAOVZQ010000001.1"/>
</dbReference>
<evidence type="ECO:0000259" key="1">
    <source>
        <dbReference type="Pfam" id="PF06568"/>
    </source>
</evidence>
<dbReference type="Pfam" id="PF06568">
    <property type="entry name" value="YjiS-like"/>
    <property type="match status" value="1"/>
</dbReference>